<evidence type="ECO:0000259" key="6">
    <source>
        <dbReference type="Pfam" id="PF13675"/>
    </source>
</evidence>
<comment type="caution">
    <text evidence="7">The sequence shown here is derived from an EMBL/GenBank/DDBJ whole genome shotgun (WGS) entry which is preliminary data.</text>
</comment>
<comment type="subcellular location">
    <subcellularLocation>
        <location evidence="1">Membrane</location>
        <topology evidence="1">Multi-pass membrane protein</topology>
    </subcellularLocation>
</comment>
<organism evidence="7 9">
    <name type="scientific">Escherichia coli</name>
    <dbReference type="NCBI Taxonomy" id="562"/>
    <lineage>
        <taxon>Bacteria</taxon>
        <taxon>Pseudomonadati</taxon>
        <taxon>Pseudomonadota</taxon>
        <taxon>Gammaproteobacteria</taxon>
        <taxon>Enterobacterales</taxon>
        <taxon>Enterobacteriaceae</taxon>
        <taxon>Escherichia</taxon>
    </lineage>
</organism>
<protein>
    <recommendedName>
        <fullName evidence="6">NarX-like N-terminal domain-containing protein</fullName>
    </recommendedName>
</protein>
<dbReference type="GO" id="GO:0016020">
    <property type="term" value="C:membrane"/>
    <property type="evidence" value="ECO:0007669"/>
    <property type="project" value="UniProtKB-SubCell"/>
</dbReference>
<evidence type="ECO:0000256" key="5">
    <source>
        <dbReference type="SAM" id="Phobius"/>
    </source>
</evidence>
<feature type="non-terminal residue" evidence="7">
    <location>
        <position position="136"/>
    </location>
</feature>
<evidence type="ECO:0000256" key="4">
    <source>
        <dbReference type="ARBA" id="ARBA00023136"/>
    </source>
</evidence>
<evidence type="ECO:0000313" key="8">
    <source>
        <dbReference type="EMBL" id="MWT24388.1"/>
    </source>
</evidence>
<dbReference type="CDD" id="cd22899">
    <property type="entry name" value="NarQ_sensor"/>
    <property type="match status" value="1"/>
</dbReference>
<feature type="domain" description="NarX-like N-terminal" evidence="6">
    <location>
        <begin position="32"/>
        <end position="127"/>
    </location>
</feature>
<evidence type="ECO:0000256" key="2">
    <source>
        <dbReference type="ARBA" id="ARBA00022692"/>
    </source>
</evidence>
<sequence>MIVKRPVSASLARAFFYIVLLSILSTGIALLTLASSLRDAEAINIAGSLRMQSYRLGYDLQSGSPQLNAHRQLFQQALHSPVLTNLNVWYVPEAVKTRYAHLNANWLEMNNRLSKGDLPWYQANINNYVNQIDLFV</sequence>
<keyword evidence="2 5" id="KW-0812">Transmembrane</keyword>
<dbReference type="AlphaFoldDB" id="A0A6D0F6N6"/>
<dbReference type="Gene3D" id="1.20.120.960">
    <property type="entry name" value="Histidine kinase NarX, sensor domain"/>
    <property type="match status" value="1"/>
</dbReference>
<keyword evidence="3 5" id="KW-1133">Transmembrane helix</keyword>
<dbReference type="EMBL" id="WTRC01000796">
    <property type="protein sequence ID" value="MWT24388.1"/>
    <property type="molecule type" value="Genomic_DNA"/>
</dbReference>
<reference evidence="9 10" key="1">
    <citation type="submission" date="2019-12" db="EMBL/GenBank/DDBJ databases">
        <title>Enteriobacteria Tanzani isolates_8377-8380.</title>
        <authorList>
            <person name="Subbiah M."/>
            <person name="Call D."/>
        </authorList>
    </citation>
    <scope>NUCLEOTIDE SEQUENCE [LARGE SCALE GENOMIC DNA]</scope>
    <source>
        <strain evidence="8 10">8378wH8</strain>
        <strain evidence="7 9">8379wE6</strain>
    </source>
</reference>
<evidence type="ECO:0000313" key="10">
    <source>
        <dbReference type="Proteomes" id="UP000462410"/>
    </source>
</evidence>
<evidence type="ECO:0000313" key="9">
    <source>
        <dbReference type="Proteomes" id="UP000436482"/>
    </source>
</evidence>
<accession>A0A6D0F6N6</accession>
<evidence type="ECO:0000256" key="3">
    <source>
        <dbReference type="ARBA" id="ARBA00022989"/>
    </source>
</evidence>
<feature type="transmembrane region" description="Helical" evidence="5">
    <location>
        <begin position="14"/>
        <end position="34"/>
    </location>
</feature>
<dbReference type="InterPro" id="IPR042295">
    <property type="entry name" value="NarX-like_N_sf"/>
</dbReference>
<dbReference type="EMBL" id="WTQQ01000161">
    <property type="protein sequence ID" value="MWR89178.1"/>
    <property type="molecule type" value="Genomic_DNA"/>
</dbReference>
<evidence type="ECO:0000256" key="1">
    <source>
        <dbReference type="ARBA" id="ARBA00004141"/>
    </source>
</evidence>
<proteinExistence type="predicted"/>
<dbReference type="InterPro" id="IPR029095">
    <property type="entry name" value="NarX-like_N"/>
</dbReference>
<dbReference type="RefSeq" id="WP_160461710.1">
    <property type="nucleotide sequence ID" value="NZ_JAHQAG010000428.1"/>
</dbReference>
<name>A0A6D0F6N6_ECOLX</name>
<dbReference type="Proteomes" id="UP000436482">
    <property type="component" value="Unassembled WGS sequence"/>
</dbReference>
<dbReference type="Proteomes" id="UP000462410">
    <property type="component" value="Unassembled WGS sequence"/>
</dbReference>
<keyword evidence="4 5" id="KW-0472">Membrane</keyword>
<gene>
    <name evidence="8" type="ORF">GP965_26285</name>
    <name evidence="7" type="ORF">GP979_12825</name>
</gene>
<dbReference type="Pfam" id="PF13675">
    <property type="entry name" value="PilJ"/>
    <property type="match status" value="1"/>
</dbReference>
<evidence type="ECO:0000313" key="7">
    <source>
        <dbReference type="EMBL" id="MWR89178.1"/>
    </source>
</evidence>